<name>A0A1M4PQ58_9FIRM</name>
<dbReference type="PROSITE" id="PS01305">
    <property type="entry name" value="MOAA_NIFB_PQQE"/>
    <property type="match status" value="1"/>
</dbReference>
<dbReference type="PANTHER" id="PTHR43273">
    <property type="entry name" value="ANAEROBIC SULFATASE-MATURATING ENZYME HOMOLOG ASLB-RELATED"/>
    <property type="match status" value="1"/>
</dbReference>
<evidence type="ECO:0000256" key="4">
    <source>
        <dbReference type="ARBA" id="ARBA00022723"/>
    </source>
</evidence>
<dbReference type="RefSeq" id="WP_160113594.1">
    <property type="nucleotide sequence ID" value="NZ_LT669839.1"/>
</dbReference>
<evidence type="ECO:0000259" key="8">
    <source>
        <dbReference type="PROSITE" id="PS51918"/>
    </source>
</evidence>
<keyword evidence="6" id="KW-0411">Iron-sulfur</keyword>
<sequence>MAFGNIRFLVLWLTRDCNLRCRYCYADAGKHKEYMNFEVAKRAIDLCGENCIKLQFAGGEPILNFKLVERLYDYIKSNNISAILQMQANGTLIDYEIARHIKKMNIAMGVSFDGPIEISEYLRGNSKDVLRGMSILKEEGIMANINCVVTDRNIEYLDKLVDIAYYLGNVGGIGLDLLRLTGRVIDTKSEVMEASPLDIKSSLEKAYLRNKKNRKHFRKKGYHTGDRRS</sequence>
<dbReference type="SUPFAM" id="SSF102114">
    <property type="entry name" value="Radical SAM enzymes"/>
    <property type="match status" value="1"/>
</dbReference>
<keyword evidence="10" id="KW-1185">Reference proteome</keyword>
<dbReference type="InterPro" id="IPR007197">
    <property type="entry name" value="rSAM"/>
</dbReference>
<keyword evidence="2" id="KW-0004">4Fe-4S</keyword>
<evidence type="ECO:0000256" key="1">
    <source>
        <dbReference type="ARBA" id="ARBA00001966"/>
    </source>
</evidence>
<dbReference type="InterPro" id="IPR058240">
    <property type="entry name" value="rSAM_sf"/>
</dbReference>
<dbReference type="PROSITE" id="PS51918">
    <property type="entry name" value="RADICAL_SAM"/>
    <property type="match status" value="1"/>
</dbReference>
<dbReference type="GO" id="GO:0051539">
    <property type="term" value="F:4 iron, 4 sulfur cluster binding"/>
    <property type="evidence" value="ECO:0007669"/>
    <property type="project" value="UniProtKB-KW"/>
</dbReference>
<dbReference type="EMBL" id="LT669839">
    <property type="protein sequence ID" value="SHD77601.1"/>
    <property type="molecule type" value="Genomic_DNA"/>
</dbReference>
<dbReference type="CDD" id="cd01335">
    <property type="entry name" value="Radical_SAM"/>
    <property type="match status" value="1"/>
</dbReference>
<reference evidence="9 10" key="1">
    <citation type="submission" date="2016-11" db="EMBL/GenBank/DDBJ databases">
        <authorList>
            <person name="Manzoor S."/>
        </authorList>
    </citation>
    <scope>NUCLEOTIDE SEQUENCE [LARGE SCALE GENOMIC DNA]</scope>
    <source>
        <strain evidence="9">Clostridium ultunense strain Esp</strain>
    </source>
</reference>
<keyword evidence="4" id="KW-0479">Metal-binding</keyword>
<dbReference type="InterPro" id="IPR013785">
    <property type="entry name" value="Aldolase_TIM"/>
</dbReference>
<proteinExistence type="inferred from homology"/>
<dbReference type="PANTHER" id="PTHR43273:SF3">
    <property type="entry name" value="ANAEROBIC SULFATASE-MATURATING ENZYME HOMOLOG ASLB-RELATED"/>
    <property type="match status" value="1"/>
</dbReference>
<organism evidence="9 10">
    <name type="scientific">[Clostridium] ultunense Esp</name>
    <dbReference type="NCBI Taxonomy" id="1288971"/>
    <lineage>
        <taxon>Bacteria</taxon>
        <taxon>Bacillati</taxon>
        <taxon>Bacillota</taxon>
        <taxon>Tissierellia</taxon>
        <taxon>Tissierellales</taxon>
        <taxon>Tepidimicrobiaceae</taxon>
        <taxon>Schnuerera</taxon>
    </lineage>
</organism>
<dbReference type="Gene3D" id="3.20.20.70">
    <property type="entry name" value="Aldolase class I"/>
    <property type="match status" value="1"/>
</dbReference>
<dbReference type="SFLD" id="SFLDG01386">
    <property type="entry name" value="main_SPASM_domain-containing"/>
    <property type="match status" value="1"/>
</dbReference>
<evidence type="ECO:0000256" key="6">
    <source>
        <dbReference type="ARBA" id="ARBA00023014"/>
    </source>
</evidence>
<keyword evidence="5" id="KW-0408">Iron</keyword>
<comment type="similarity">
    <text evidence="7">Belongs to the radical SAM superfamily. Anaerobic sulfatase-maturating enzyme family.</text>
</comment>
<evidence type="ECO:0000256" key="3">
    <source>
        <dbReference type="ARBA" id="ARBA00022691"/>
    </source>
</evidence>
<evidence type="ECO:0000256" key="7">
    <source>
        <dbReference type="ARBA" id="ARBA00023601"/>
    </source>
</evidence>
<dbReference type="AlphaFoldDB" id="A0A1M4PQ58"/>
<dbReference type="GO" id="GO:0046872">
    <property type="term" value="F:metal ion binding"/>
    <property type="evidence" value="ECO:0007669"/>
    <property type="project" value="UniProtKB-KW"/>
</dbReference>
<protein>
    <recommendedName>
        <fullName evidence="8">Radical SAM core domain-containing protein</fullName>
    </recommendedName>
</protein>
<dbReference type="GO" id="GO:0016491">
    <property type="term" value="F:oxidoreductase activity"/>
    <property type="evidence" value="ECO:0007669"/>
    <property type="project" value="InterPro"/>
</dbReference>
<dbReference type="InterPro" id="IPR000385">
    <property type="entry name" value="MoaA_NifB_PqqE_Fe-S-bd_CS"/>
</dbReference>
<keyword evidence="3" id="KW-0949">S-adenosyl-L-methionine</keyword>
<accession>A0A1M4PQ58</accession>
<evidence type="ECO:0000256" key="5">
    <source>
        <dbReference type="ARBA" id="ARBA00023004"/>
    </source>
</evidence>
<gene>
    <name evidence="9" type="ORF">CUESP1_2247</name>
</gene>
<dbReference type="OrthoDB" id="9808591at2"/>
<comment type="cofactor">
    <cofactor evidence="1">
        <name>[4Fe-4S] cluster</name>
        <dbReference type="ChEBI" id="CHEBI:49883"/>
    </cofactor>
</comment>
<evidence type="ECO:0000313" key="10">
    <source>
        <dbReference type="Proteomes" id="UP000245423"/>
    </source>
</evidence>
<evidence type="ECO:0000313" key="9">
    <source>
        <dbReference type="EMBL" id="SHD77601.1"/>
    </source>
</evidence>
<dbReference type="Proteomes" id="UP000245423">
    <property type="component" value="Chromosome 1"/>
</dbReference>
<dbReference type="SFLD" id="SFLDS00029">
    <property type="entry name" value="Radical_SAM"/>
    <property type="match status" value="1"/>
</dbReference>
<feature type="domain" description="Radical SAM core" evidence="8">
    <location>
        <begin position="3"/>
        <end position="218"/>
    </location>
</feature>
<dbReference type="SFLD" id="SFLDG01067">
    <property type="entry name" value="SPASM/twitch_domain_containing"/>
    <property type="match status" value="1"/>
</dbReference>
<dbReference type="Pfam" id="PF04055">
    <property type="entry name" value="Radical_SAM"/>
    <property type="match status" value="1"/>
</dbReference>
<dbReference type="InterPro" id="IPR023867">
    <property type="entry name" value="Sulphatase_maturase_rSAM"/>
</dbReference>
<evidence type="ECO:0000256" key="2">
    <source>
        <dbReference type="ARBA" id="ARBA00022485"/>
    </source>
</evidence>